<dbReference type="EMBL" id="KQ085948">
    <property type="protein sequence ID" value="KLO14117.1"/>
    <property type="molecule type" value="Genomic_DNA"/>
</dbReference>
<gene>
    <name evidence="1" type="ORF">SCHPADRAFT_328586</name>
</gene>
<proteinExistence type="predicted"/>
<evidence type="ECO:0000313" key="2">
    <source>
        <dbReference type="Proteomes" id="UP000053477"/>
    </source>
</evidence>
<evidence type="ECO:0008006" key="3">
    <source>
        <dbReference type="Google" id="ProtNLM"/>
    </source>
</evidence>
<keyword evidence="2" id="KW-1185">Reference proteome</keyword>
<organism evidence="1 2">
    <name type="scientific">Schizopora paradoxa</name>
    <dbReference type="NCBI Taxonomy" id="27342"/>
    <lineage>
        <taxon>Eukaryota</taxon>
        <taxon>Fungi</taxon>
        <taxon>Dikarya</taxon>
        <taxon>Basidiomycota</taxon>
        <taxon>Agaricomycotina</taxon>
        <taxon>Agaricomycetes</taxon>
        <taxon>Hymenochaetales</taxon>
        <taxon>Schizoporaceae</taxon>
        <taxon>Schizopora</taxon>
    </lineage>
</organism>
<accession>A0A0H2RR87</accession>
<sequence>MSSDISSRLFNSRDVQCITPVLEGFRFVNTTDLNWCPSNEASVKRAELSTFTMFRSQLLSSLHFIGMTIPRSSIPTSMLTSLALTLVETIASTEQYLRDVLSDTPSLTSLSLDLWSIHDMSVDEGPNPDTILLPELRYLTMRGTCYICWRISRTLSVPSINEICIKTGRSPLQFASNFIPFSPRGDRLRITIEKSKLQVEFVESESLRGGETTHFAFTILTGTEFHEGIRFCNNHVIELLQSRRFPKITAFEYSTSDNFDTTFMSKLLSHFTSLQELSLNFSCPMEWIVFRIQHTINLKLIRSPTPSPLQSLRKLVFQNFSVTFPQSVPYLTKLRSFTQGADGTGLPPLILEIKDREGVDDAILHACYASVGQDAADS</sequence>
<protein>
    <recommendedName>
        <fullName evidence="3">F-box domain-containing protein</fullName>
    </recommendedName>
</protein>
<evidence type="ECO:0000313" key="1">
    <source>
        <dbReference type="EMBL" id="KLO14117.1"/>
    </source>
</evidence>
<reference evidence="1 2" key="1">
    <citation type="submission" date="2015-04" db="EMBL/GenBank/DDBJ databases">
        <title>Complete genome sequence of Schizopora paradoxa KUC8140, a cosmopolitan wood degrader in East Asia.</title>
        <authorList>
            <consortium name="DOE Joint Genome Institute"/>
            <person name="Min B."/>
            <person name="Park H."/>
            <person name="Jang Y."/>
            <person name="Kim J.-J."/>
            <person name="Kim K.H."/>
            <person name="Pangilinan J."/>
            <person name="Lipzen A."/>
            <person name="Riley R."/>
            <person name="Grigoriev I.V."/>
            <person name="Spatafora J.W."/>
            <person name="Choi I.-G."/>
        </authorList>
    </citation>
    <scope>NUCLEOTIDE SEQUENCE [LARGE SCALE GENOMIC DNA]</scope>
    <source>
        <strain evidence="1 2">KUC8140</strain>
    </source>
</reference>
<dbReference type="Proteomes" id="UP000053477">
    <property type="component" value="Unassembled WGS sequence"/>
</dbReference>
<name>A0A0H2RR87_9AGAM</name>
<dbReference type="InParanoid" id="A0A0H2RR87"/>
<dbReference type="AlphaFoldDB" id="A0A0H2RR87"/>